<dbReference type="GO" id="GO:0003700">
    <property type="term" value="F:DNA-binding transcription factor activity"/>
    <property type="evidence" value="ECO:0007669"/>
    <property type="project" value="InterPro"/>
</dbReference>
<dbReference type="InterPro" id="IPR004827">
    <property type="entry name" value="bZIP"/>
</dbReference>
<dbReference type="Gene3D" id="3.40.50.150">
    <property type="entry name" value="Vaccinia Virus protein VP39"/>
    <property type="match status" value="1"/>
</dbReference>
<dbReference type="SUPFAM" id="SSF57959">
    <property type="entry name" value="Leucine zipper domain"/>
    <property type="match status" value="1"/>
</dbReference>
<sequence>MSLEPHTSPDQAALYHDNPSETNISSPDENNTERRGRAKWGRVLPEPRTNIPPRRRAKTADEREQRKVERVLRNRRSAHNSRERKKIELERLQQRVVELEQTLKRCLEMNHSLVRTIEQAGLSSGICLPQNAAPCAIQRNGGSDLEDADIPVGDNQVQSLSEEDPSVDPMSSILQYRQENGRTYHGYKDGKYNVPNDEEENERLDLQHALFLRTFDDRLGFAPPCKPEAKVQRVLDVGTGTGIWAVDYANDHPGAEVIGVDLSPIQPSFVPPNVRFIIDDIEEEWQYSSKFDYIHSRMMNSSVADWESYATKIFENLEPGGYVELQEIDVFTNSDDNTLTPQHNLWQWAQLIYDASVKLGRPYFDPGNIKDVLTKVGFEDVTEAKFKWPTNRWPKDKKHKELGVWNNENANFFLEAVAIAPLTRALGWSKEEVTVFIAQARKELNDPRIHAYWPIISVYGRKPAK</sequence>
<dbReference type="PANTHER" id="PTHR43591">
    <property type="entry name" value="METHYLTRANSFERASE"/>
    <property type="match status" value="1"/>
</dbReference>
<reference evidence="5" key="1">
    <citation type="journal article" date="2020" name="BMC Genomics">
        <title>Correction to: Identification and distribution of gene clusters required for synthesis of sphingolipid metabolism inhibitors in diverse species of the filamentous fungus Fusarium.</title>
        <authorList>
            <person name="Kim H.S."/>
            <person name="Lohmar J.M."/>
            <person name="Busman M."/>
            <person name="Brown D.W."/>
            <person name="Naumann T.A."/>
            <person name="Divon H.H."/>
            <person name="Lysoe E."/>
            <person name="Uhlig S."/>
            <person name="Proctor R.H."/>
        </authorList>
    </citation>
    <scope>NUCLEOTIDE SEQUENCE [LARGE SCALE GENOMIC DNA]</scope>
    <source>
        <strain evidence="5">NRRL 25331</strain>
    </source>
</reference>
<comment type="similarity">
    <text evidence="1">Belongs to the methyltransferase superfamily. LaeA methyltransferase family.</text>
</comment>
<feature type="compositionally biased region" description="Basic residues" evidence="2">
    <location>
        <begin position="73"/>
        <end position="84"/>
    </location>
</feature>
<organism evidence="4 5">
    <name type="scientific">Fusarium circinatum</name>
    <name type="common">Pitch canker fungus</name>
    <name type="synonym">Gibberella circinata</name>
    <dbReference type="NCBI Taxonomy" id="48490"/>
    <lineage>
        <taxon>Eukaryota</taxon>
        <taxon>Fungi</taxon>
        <taxon>Dikarya</taxon>
        <taxon>Ascomycota</taxon>
        <taxon>Pezizomycotina</taxon>
        <taxon>Sordariomycetes</taxon>
        <taxon>Hypocreomycetidae</taxon>
        <taxon>Hypocreales</taxon>
        <taxon>Nectriaceae</taxon>
        <taxon>Fusarium</taxon>
        <taxon>Fusarium fujikuroi species complex</taxon>
    </lineage>
</organism>
<proteinExistence type="inferred from homology"/>
<dbReference type="Pfam" id="PF13489">
    <property type="entry name" value="Methyltransf_23"/>
    <property type="match status" value="1"/>
</dbReference>
<feature type="compositionally biased region" description="Basic and acidic residues" evidence="2">
    <location>
        <begin position="58"/>
        <end position="72"/>
    </location>
</feature>
<feature type="region of interest" description="Disordered" evidence="2">
    <location>
        <begin position="1"/>
        <end position="84"/>
    </location>
</feature>
<dbReference type="CDD" id="cd02440">
    <property type="entry name" value="AdoMet_MTases"/>
    <property type="match status" value="1"/>
</dbReference>
<dbReference type="SUPFAM" id="SSF53335">
    <property type="entry name" value="S-adenosyl-L-methionine-dependent methyltransferases"/>
    <property type="match status" value="1"/>
</dbReference>
<keyword evidence="5" id="KW-1185">Reference proteome</keyword>
<dbReference type="EMBL" id="JAAQPE010000306">
    <property type="protein sequence ID" value="KAF5670719.1"/>
    <property type="molecule type" value="Genomic_DNA"/>
</dbReference>
<name>A0A8H5TEI4_FUSCI</name>
<dbReference type="PANTHER" id="PTHR43591:SF31">
    <property type="entry name" value="LAEA-LIKE, PUTATIVE (AFU_ORTHOLOGUE AFUA_8G01930)-RELATED"/>
    <property type="match status" value="1"/>
</dbReference>
<evidence type="ECO:0000313" key="5">
    <source>
        <dbReference type="Proteomes" id="UP000572754"/>
    </source>
</evidence>
<comment type="caution">
    <text evidence="4">The sequence shown here is derived from an EMBL/GenBank/DDBJ whole genome shotgun (WGS) entry which is preliminary data.</text>
</comment>
<evidence type="ECO:0000259" key="3">
    <source>
        <dbReference type="PROSITE" id="PS50217"/>
    </source>
</evidence>
<dbReference type="Proteomes" id="UP000572754">
    <property type="component" value="Unassembled WGS sequence"/>
</dbReference>
<dbReference type="PROSITE" id="PS50217">
    <property type="entry name" value="BZIP"/>
    <property type="match status" value="1"/>
</dbReference>
<protein>
    <submittedName>
        <fullName evidence="4">Mrna 3 end-processing yth1</fullName>
    </submittedName>
</protein>
<feature type="domain" description="BZIP" evidence="3">
    <location>
        <begin position="64"/>
        <end position="101"/>
    </location>
</feature>
<dbReference type="PROSITE" id="PS00036">
    <property type="entry name" value="BZIP_BASIC"/>
    <property type="match status" value="1"/>
</dbReference>
<dbReference type="Gene3D" id="1.20.5.170">
    <property type="match status" value="1"/>
</dbReference>
<feature type="compositionally biased region" description="Polar residues" evidence="2">
    <location>
        <begin position="20"/>
        <end position="29"/>
    </location>
</feature>
<evidence type="ECO:0000256" key="2">
    <source>
        <dbReference type="SAM" id="MobiDB-lite"/>
    </source>
</evidence>
<dbReference type="InterPro" id="IPR046347">
    <property type="entry name" value="bZIP_sf"/>
</dbReference>
<dbReference type="AlphaFoldDB" id="A0A8H5TEI4"/>
<dbReference type="InterPro" id="IPR029063">
    <property type="entry name" value="SAM-dependent_MTases_sf"/>
</dbReference>
<accession>A0A8H5TEI4</accession>
<evidence type="ECO:0000313" key="4">
    <source>
        <dbReference type="EMBL" id="KAF5670719.1"/>
    </source>
</evidence>
<reference evidence="4 5" key="2">
    <citation type="submission" date="2020-05" db="EMBL/GenBank/DDBJ databases">
        <title>Identification and distribution of gene clusters putatively required for synthesis of sphingolipid metabolism inhibitors in phylogenetically diverse species of the filamentous fungus Fusarium.</title>
        <authorList>
            <person name="Kim H.-S."/>
            <person name="Busman M."/>
            <person name="Brown D.W."/>
            <person name="Divon H."/>
            <person name="Uhlig S."/>
            <person name="Proctor R.H."/>
        </authorList>
    </citation>
    <scope>NUCLEOTIDE SEQUENCE [LARGE SCALE GENOMIC DNA]</scope>
    <source>
        <strain evidence="4 5">NRRL 25331</strain>
    </source>
</reference>
<evidence type="ECO:0000256" key="1">
    <source>
        <dbReference type="ARBA" id="ARBA00038158"/>
    </source>
</evidence>
<gene>
    <name evidence="4" type="ORF">FCIRC_8885</name>
</gene>
<dbReference type="GO" id="GO:0008168">
    <property type="term" value="F:methyltransferase activity"/>
    <property type="evidence" value="ECO:0007669"/>
    <property type="project" value="TreeGrafter"/>
</dbReference>